<accession>A0ABV9LXJ5</accession>
<dbReference type="EMBL" id="JBHSGU010000003">
    <property type="protein sequence ID" value="MFC4700693.1"/>
    <property type="molecule type" value="Genomic_DNA"/>
</dbReference>
<evidence type="ECO:0000256" key="1">
    <source>
        <dbReference type="ARBA" id="ARBA00022737"/>
    </source>
</evidence>
<protein>
    <submittedName>
        <fullName evidence="3">RHS repeat domain-containing protein</fullName>
    </submittedName>
</protein>
<dbReference type="PANTHER" id="PTHR32305:SF15">
    <property type="entry name" value="PROTEIN RHSA-RELATED"/>
    <property type="match status" value="1"/>
</dbReference>
<dbReference type="PANTHER" id="PTHR32305">
    <property type="match status" value="1"/>
</dbReference>
<gene>
    <name evidence="3" type="ORF">ACFO4O_11020</name>
</gene>
<dbReference type="Proteomes" id="UP001595897">
    <property type="component" value="Unassembled WGS sequence"/>
</dbReference>
<evidence type="ECO:0000313" key="3">
    <source>
        <dbReference type="EMBL" id="MFC4700693.1"/>
    </source>
</evidence>
<keyword evidence="4" id="KW-1185">Reference proteome</keyword>
<dbReference type="InterPro" id="IPR056823">
    <property type="entry name" value="TEN-like_YD-shell"/>
</dbReference>
<dbReference type="RefSeq" id="WP_382408472.1">
    <property type="nucleotide sequence ID" value="NZ_JBHSGU010000003.1"/>
</dbReference>
<dbReference type="Gene3D" id="2.180.10.10">
    <property type="entry name" value="RHS repeat-associated core"/>
    <property type="match status" value="1"/>
</dbReference>
<sequence>MSEKRSQFYRSPANNQSFVERYVYDGLNRLESRTLTSHLGTLPTPFKQRFDFEYDLAGNIRYKSDKGYYQYQSDNPNVLLSVHSNSAFSDANRLLEFSYDDNGNVKADGERIFTYSAFDKPTRIQKNKHLVQMRYGIERQLLNKRHERMVDNERVITDHTYIGNYEKIVQSTGEQHTEHKYHLANGKVVYTKRQSAANDYSREFHYLHKDTQGSVVMISDTNANIVKQSLYTPFGEHMSLHSDSLLSGVVYQAPTEAGYTGHHMMDSVNIIHMGGRIYDPTLGRFMQADPFVQAPKNTQTYNRYSYVLNNPMSYTDPSGFFFKKSLSMTKSSSFYGLLNVYTPITSLYPLCKASQLDWAK</sequence>
<name>A0ABV9LXJ5_9ALTE</name>
<comment type="caution">
    <text evidence="3">The sequence shown here is derived from an EMBL/GenBank/DDBJ whole genome shotgun (WGS) entry which is preliminary data.</text>
</comment>
<dbReference type="InterPro" id="IPR022385">
    <property type="entry name" value="Rhs_assc_core"/>
</dbReference>
<evidence type="ECO:0000259" key="2">
    <source>
        <dbReference type="Pfam" id="PF25023"/>
    </source>
</evidence>
<evidence type="ECO:0000313" key="4">
    <source>
        <dbReference type="Proteomes" id="UP001595897"/>
    </source>
</evidence>
<proteinExistence type="predicted"/>
<dbReference type="InterPro" id="IPR050708">
    <property type="entry name" value="T6SS_VgrG/RHS"/>
</dbReference>
<dbReference type="Pfam" id="PF25023">
    <property type="entry name" value="TEN_YD-shell"/>
    <property type="match status" value="1"/>
</dbReference>
<organism evidence="3 4">
    <name type="scientific">Glaciecola siphonariae</name>
    <dbReference type="NCBI Taxonomy" id="521012"/>
    <lineage>
        <taxon>Bacteria</taxon>
        <taxon>Pseudomonadati</taxon>
        <taxon>Pseudomonadota</taxon>
        <taxon>Gammaproteobacteria</taxon>
        <taxon>Alteromonadales</taxon>
        <taxon>Alteromonadaceae</taxon>
        <taxon>Glaciecola</taxon>
    </lineage>
</organism>
<keyword evidence="1" id="KW-0677">Repeat</keyword>
<dbReference type="NCBIfam" id="TIGR03696">
    <property type="entry name" value="Rhs_assc_core"/>
    <property type="match status" value="1"/>
</dbReference>
<reference evidence="4" key="1">
    <citation type="journal article" date="2019" name="Int. J. Syst. Evol. Microbiol.">
        <title>The Global Catalogue of Microorganisms (GCM) 10K type strain sequencing project: providing services to taxonomists for standard genome sequencing and annotation.</title>
        <authorList>
            <consortium name="The Broad Institute Genomics Platform"/>
            <consortium name="The Broad Institute Genome Sequencing Center for Infectious Disease"/>
            <person name="Wu L."/>
            <person name="Ma J."/>
        </authorList>
    </citation>
    <scope>NUCLEOTIDE SEQUENCE [LARGE SCALE GENOMIC DNA]</scope>
    <source>
        <strain evidence="4">KACC 12507</strain>
    </source>
</reference>
<feature type="domain" description="Teneurin-like YD-shell" evidence="2">
    <location>
        <begin position="200"/>
        <end position="312"/>
    </location>
</feature>